<feature type="transmembrane region" description="Helical" evidence="7">
    <location>
        <begin position="239"/>
        <end position="257"/>
    </location>
</feature>
<feature type="transmembrane region" description="Helical" evidence="7">
    <location>
        <begin position="136"/>
        <end position="159"/>
    </location>
</feature>
<evidence type="ECO:0000256" key="6">
    <source>
        <dbReference type="ARBA" id="ARBA00049551"/>
    </source>
</evidence>
<dbReference type="GO" id="GO:0016020">
    <property type="term" value="C:membrane"/>
    <property type="evidence" value="ECO:0007669"/>
    <property type="project" value="UniProtKB-SubCell"/>
</dbReference>
<dbReference type="InterPro" id="IPR001750">
    <property type="entry name" value="ND/Mrp_TM"/>
</dbReference>
<feature type="transmembrane region" description="Helical" evidence="7">
    <location>
        <begin position="331"/>
        <end position="353"/>
    </location>
</feature>
<feature type="transmembrane region" description="Helical" evidence="7">
    <location>
        <begin position="365"/>
        <end position="386"/>
    </location>
</feature>
<dbReference type="EMBL" id="JN700942">
    <property type="protein sequence ID" value="AER54532.1"/>
    <property type="molecule type" value="Genomic_DNA"/>
</dbReference>
<evidence type="ECO:0000256" key="3">
    <source>
        <dbReference type="ARBA" id="ARBA00022692"/>
    </source>
</evidence>
<feature type="transmembrane region" description="Helical" evidence="7">
    <location>
        <begin position="59"/>
        <end position="78"/>
    </location>
</feature>
<keyword evidence="4 7" id="KW-1133">Transmembrane helix</keyword>
<dbReference type="AlphaFoldDB" id="G9ISN3"/>
<geneLocation type="mitochondrion" evidence="9"/>
<evidence type="ECO:0000259" key="8">
    <source>
        <dbReference type="Pfam" id="PF00361"/>
    </source>
</evidence>
<name>G9ISN3_CUBAP</name>
<evidence type="ECO:0000256" key="1">
    <source>
        <dbReference type="ARBA" id="ARBA00004141"/>
    </source>
</evidence>
<sequence>MEIVQYEIILSLLILSLLLIAGTKWSRWTFFSFLIITMIFIGQYQQQDWHLYWWINQDWRWFLKGLLIVSGLATWSFIDSKDIHQTLLWLLTLTASFLLIACEHLLAIYLILELQTFSLFVLIARNRNSMLSTEAGLKYFILGAISSALFLLGVSLRYGVGITLQLNHQNLLLAGGLTETLSTGLILMALLFKLTAVPFHMWAPDVYEGATVPIVVLIATVPKISVLSLFIHINVNHDIILWTASLSMIIGTLGAINQTKLKRFVAYSGISHMGFLLFGIALYQQIGLTATYLYLLIYVVMVVITFGLIWISPRRPQLLVETSALIRWNPILGLSWAVLFLSLAGIPPLAGFISKWMVLWMGLQLQYYLLAIIGIVCSMVAGAYYLRVVKFLYFQKNTSYLIWEQILEPENKSSFNLSLWLGIGLFLLTALIIHPTPLVLLCHWSTLSLF</sequence>
<dbReference type="PANTHER" id="PTHR22773">
    <property type="entry name" value="NADH DEHYDROGENASE"/>
    <property type="match status" value="1"/>
</dbReference>
<keyword evidence="9" id="KW-0560">Oxidoreductase</keyword>
<reference evidence="9" key="1">
    <citation type="journal article" date="2012" name="Genome Biol. Evol.">
        <title>Evolution of linear mitochondrial genomes in medusozoan cnidarians.</title>
        <authorList>
            <person name="Kayal E."/>
            <person name="Bentlage B."/>
            <person name="Collins A.G."/>
            <person name="Kayal M."/>
            <person name="Pirro S."/>
            <person name="Lavrov D.V."/>
        </authorList>
    </citation>
    <scope>NUCLEOTIDE SEQUENCE</scope>
</reference>
<keyword evidence="9" id="KW-0496">Mitochondrion</keyword>
<feature type="transmembrane region" description="Helical" evidence="7">
    <location>
        <begin position="85"/>
        <end position="101"/>
    </location>
</feature>
<evidence type="ECO:0000256" key="4">
    <source>
        <dbReference type="ARBA" id="ARBA00022989"/>
    </source>
</evidence>
<proteinExistence type="inferred from homology"/>
<dbReference type="Pfam" id="PF00361">
    <property type="entry name" value="Proton_antipo_M"/>
    <property type="match status" value="1"/>
</dbReference>
<accession>G9ISN3</accession>
<evidence type="ECO:0000313" key="9">
    <source>
        <dbReference type="EMBL" id="AER54532.1"/>
    </source>
</evidence>
<comment type="catalytic activity">
    <reaction evidence="6">
        <text>a ubiquinone + NADH + 5 H(+)(in) = a ubiquinol + NAD(+) + 4 H(+)(out)</text>
        <dbReference type="Rhea" id="RHEA:29091"/>
        <dbReference type="Rhea" id="RHEA-COMP:9565"/>
        <dbReference type="Rhea" id="RHEA-COMP:9566"/>
        <dbReference type="ChEBI" id="CHEBI:15378"/>
        <dbReference type="ChEBI" id="CHEBI:16389"/>
        <dbReference type="ChEBI" id="CHEBI:17976"/>
        <dbReference type="ChEBI" id="CHEBI:57540"/>
        <dbReference type="ChEBI" id="CHEBI:57945"/>
        <dbReference type="EC" id="7.1.1.2"/>
    </reaction>
</comment>
<evidence type="ECO:0000256" key="5">
    <source>
        <dbReference type="ARBA" id="ARBA00023136"/>
    </source>
</evidence>
<evidence type="ECO:0000256" key="7">
    <source>
        <dbReference type="SAM" id="Phobius"/>
    </source>
</evidence>
<feature type="transmembrane region" description="Helical" evidence="7">
    <location>
        <begin position="292"/>
        <end position="311"/>
    </location>
</feature>
<keyword evidence="3 7" id="KW-0812">Transmembrane</keyword>
<organism evidence="9">
    <name type="scientific">Cubaia aphrodite</name>
    <name type="common">Jellyfish</name>
    <dbReference type="NCBI Taxonomy" id="1104540"/>
    <lineage>
        <taxon>Eukaryota</taxon>
        <taxon>Metazoa</taxon>
        <taxon>Cnidaria</taxon>
        <taxon>Hydrozoa</taxon>
        <taxon>Trachylinae</taxon>
        <taxon>Limnomedusae</taxon>
        <taxon>Olindiasidae</taxon>
        <taxon>Cubaia</taxon>
    </lineage>
</organism>
<dbReference type="InterPro" id="IPR010096">
    <property type="entry name" value="NADH-Q_OxRdtase_suN/2"/>
</dbReference>
<keyword evidence="5 7" id="KW-0472">Membrane</keyword>
<gene>
    <name evidence="9" type="primary">nad2</name>
</gene>
<comment type="subcellular location">
    <subcellularLocation>
        <location evidence="1">Membrane</location>
        <topology evidence="1">Multi-pass membrane protein</topology>
    </subcellularLocation>
</comment>
<feature type="domain" description="NADH:quinone oxidoreductase/Mrp antiporter transmembrane" evidence="8">
    <location>
        <begin position="103"/>
        <end position="378"/>
    </location>
</feature>
<feature type="transmembrane region" description="Helical" evidence="7">
    <location>
        <begin position="30"/>
        <end position="47"/>
    </location>
</feature>
<dbReference type="EC" id="7.1.1.2" evidence="2"/>
<feature type="transmembrane region" description="Helical" evidence="7">
    <location>
        <begin position="171"/>
        <end position="192"/>
    </location>
</feature>
<dbReference type="GO" id="GO:0016491">
    <property type="term" value="F:oxidoreductase activity"/>
    <property type="evidence" value="ECO:0007669"/>
    <property type="project" value="UniProtKB-KW"/>
</dbReference>
<dbReference type="GO" id="GO:0008137">
    <property type="term" value="F:NADH dehydrogenase (ubiquinone) activity"/>
    <property type="evidence" value="ECO:0007669"/>
    <property type="project" value="UniProtKB-EC"/>
</dbReference>
<evidence type="ECO:0000256" key="2">
    <source>
        <dbReference type="ARBA" id="ARBA00012944"/>
    </source>
</evidence>
<dbReference type="HAMAP" id="MF_00445">
    <property type="entry name" value="NDH1_NuoN_1"/>
    <property type="match status" value="1"/>
</dbReference>
<dbReference type="GO" id="GO:0042773">
    <property type="term" value="P:ATP synthesis coupled electron transport"/>
    <property type="evidence" value="ECO:0007669"/>
    <property type="project" value="InterPro"/>
</dbReference>
<protein>
    <recommendedName>
        <fullName evidence="2">NADH:ubiquinone reductase (H(+)-translocating)</fullName>
        <ecNumber evidence="2">7.1.1.2</ecNumber>
    </recommendedName>
</protein>
<feature type="transmembrane region" description="Helical" evidence="7">
    <location>
        <begin position="6"/>
        <end position="23"/>
    </location>
</feature>
<feature type="transmembrane region" description="Helical" evidence="7">
    <location>
        <begin position="264"/>
        <end position="286"/>
    </location>
</feature>
<feature type="transmembrane region" description="Helical" evidence="7">
    <location>
        <begin position="417"/>
        <end position="440"/>
    </location>
</feature>